<dbReference type="InterPro" id="IPR045337">
    <property type="entry name" value="MmgE_PrpD_C"/>
</dbReference>
<dbReference type="InterPro" id="IPR036148">
    <property type="entry name" value="MmgE/PrpD_sf"/>
</dbReference>
<keyword evidence="5" id="KW-1185">Reference proteome</keyword>
<dbReference type="Gene3D" id="1.10.4100.10">
    <property type="entry name" value="2-methylcitrate dehydratase PrpD"/>
    <property type="match status" value="1"/>
</dbReference>
<comment type="caution">
    <text evidence="4">The sequence shown here is derived from an EMBL/GenBank/DDBJ whole genome shotgun (WGS) entry which is preliminary data.</text>
</comment>
<evidence type="ECO:0000313" key="5">
    <source>
        <dbReference type="Proteomes" id="UP001604002"/>
    </source>
</evidence>
<dbReference type="InterPro" id="IPR005656">
    <property type="entry name" value="MmgE_PrpD"/>
</dbReference>
<feature type="domain" description="MmgE/PrpD C-terminal" evidence="3">
    <location>
        <begin position="272"/>
        <end position="433"/>
    </location>
</feature>
<gene>
    <name evidence="4" type="ORF">V5F32_09995</name>
</gene>
<organism evidence="4 5">
    <name type="scientific">Xanthobacter oligotrophicus</name>
    <dbReference type="NCBI Taxonomy" id="2607286"/>
    <lineage>
        <taxon>Bacteria</taxon>
        <taxon>Pseudomonadati</taxon>
        <taxon>Pseudomonadota</taxon>
        <taxon>Alphaproteobacteria</taxon>
        <taxon>Hyphomicrobiales</taxon>
        <taxon>Xanthobacteraceae</taxon>
        <taxon>Xanthobacter</taxon>
    </lineage>
</organism>
<proteinExistence type="inferred from homology"/>
<protein>
    <submittedName>
        <fullName evidence="4">MmgE/PrpD family protein</fullName>
    </submittedName>
</protein>
<dbReference type="EMBL" id="JBAFVH010000005">
    <property type="protein sequence ID" value="MFG1372493.1"/>
    <property type="molecule type" value="Genomic_DNA"/>
</dbReference>
<dbReference type="InterPro" id="IPR045336">
    <property type="entry name" value="MmgE_PrpD_N"/>
</dbReference>
<dbReference type="Pfam" id="PF03972">
    <property type="entry name" value="MmgE_PrpD_N"/>
    <property type="match status" value="1"/>
</dbReference>
<dbReference type="Proteomes" id="UP001604002">
    <property type="component" value="Unassembled WGS sequence"/>
</dbReference>
<evidence type="ECO:0000259" key="2">
    <source>
        <dbReference type="Pfam" id="PF03972"/>
    </source>
</evidence>
<dbReference type="SUPFAM" id="SSF103378">
    <property type="entry name" value="2-methylcitrate dehydratase PrpD"/>
    <property type="match status" value="1"/>
</dbReference>
<dbReference type="InterPro" id="IPR042183">
    <property type="entry name" value="MmgE/PrpD_sf_1"/>
</dbReference>
<sequence length="458" mass="47271">MSNETLTLASYAAGIRLADIPAEVVARAERLILDFVGNIVRGGFETDSAPALRALVEKAGFGAPGPCTVIGEARGYGPAAAALLNGAFGHSLDFDDTHAASSLHPSAPVIPAALAAAELTGASGADFVAAVIAGYEVCCRLGLALDPTRHYARGFHPTATAGTFGAAAAAGRLLGLAPETMVAAFGVAGSQAAGSLQFLANGAWNKRYQVGAAAMNGLLAALLAAEDFHGSSAAIEGEHGFLKGYSDGADPAVAVAGLGLHFETLRIGLKPYPSCRYTHAALDGLLALRAEHTLKACDIQQVDIGLHRNGIKLTADPLPEKRRVRAVVEGQFSMPFTAAVALDQGRFGWDDYRRLGDPVLDALSDRITVFADPRLEGRSHPFGATLRLTTPKGIFERTVPDPSGEPETFPDDAALRAKFMTLSAPVIGATAAGALADAILILSRTDAVTLKTAASAGR</sequence>
<evidence type="ECO:0000313" key="4">
    <source>
        <dbReference type="EMBL" id="MFG1372493.1"/>
    </source>
</evidence>
<comment type="similarity">
    <text evidence="1">Belongs to the PrpD family.</text>
</comment>
<feature type="domain" description="MmgE/PrpD N-terminal" evidence="2">
    <location>
        <begin position="7"/>
        <end position="252"/>
    </location>
</feature>
<dbReference type="PANTHER" id="PTHR16943:SF8">
    <property type="entry name" value="2-METHYLCITRATE DEHYDRATASE"/>
    <property type="match status" value="1"/>
</dbReference>
<evidence type="ECO:0000259" key="3">
    <source>
        <dbReference type="Pfam" id="PF19305"/>
    </source>
</evidence>
<accession>A0ABW6ZUS5</accession>
<dbReference type="RefSeq" id="WP_393992381.1">
    <property type="nucleotide sequence ID" value="NZ_JBAFVH010000005.1"/>
</dbReference>
<dbReference type="PANTHER" id="PTHR16943">
    <property type="entry name" value="2-METHYLCITRATE DEHYDRATASE-RELATED"/>
    <property type="match status" value="1"/>
</dbReference>
<name>A0ABW6ZUS5_9HYPH</name>
<dbReference type="InterPro" id="IPR042188">
    <property type="entry name" value="MmgE/PrpD_sf_2"/>
</dbReference>
<evidence type="ECO:0000256" key="1">
    <source>
        <dbReference type="ARBA" id="ARBA00006174"/>
    </source>
</evidence>
<dbReference type="Pfam" id="PF19305">
    <property type="entry name" value="MmgE_PrpD_C"/>
    <property type="match status" value="1"/>
</dbReference>
<dbReference type="Gene3D" id="3.30.1330.120">
    <property type="entry name" value="2-methylcitrate dehydratase PrpD"/>
    <property type="match status" value="1"/>
</dbReference>
<reference evidence="4 5" key="1">
    <citation type="submission" date="2024-02" db="EMBL/GenBank/DDBJ databases">
        <title>Expansion and revision of Xanthobacter and proposal of Roseixanthobacter gen. nov.</title>
        <authorList>
            <person name="Soltysiak M.P.M."/>
            <person name="Jalihal A."/>
            <person name="Ory A."/>
            <person name="Chrisophersen C."/>
            <person name="Lee A.D."/>
            <person name="Boulton J."/>
            <person name="Springer M."/>
        </authorList>
    </citation>
    <scope>NUCLEOTIDE SEQUENCE [LARGE SCALE GENOMIC DNA]</scope>
    <source>
        <strain evidence="4 5">23A</strain>
    </source>
</reference>